<feature type="region of interest" description="Disordered" evidence="1">
    <location>
        <begin position="333"/>
        <end position="353"/>
    </location>
</feature>
<accession>A0A0R3RQ29</accession>
<dbReference type="InterPro" id="IPR021869">
    <property type="entry name" value="RNase_Zc3h12_NYN"/>
</dbReference>
<protein>
    <submittedName>
        <fullName evidence="4">RNase_Zc3h12a domain-containing protein</fullName>
    </submittedName>
</protein>
<evidence type="ECO:0000259" key="2">
    <source>
        <dbReference type="Pfam" id="PF11977"/>
    </source>
</evidence>
<proteinExistence type="predicted"/>
<feature type="compositionally biased region" description="Polar residues" evidence="1">
    <location>
        <begin position="333"/>
        <end position="345"/>
    </location>
</feature>
<dbReference type="AlphaFoldDB" id="A0A0R3RQ29"/>
<dbReference type="Gene3D" id="3.40.50.11980">
    <property type="match status" value="1"/>
</dbReference>
<evidence type="ECO:0000256" key="1">
    <source>
        <dbReference type="SAM" id="MobiDB-lite"/>
    </source>
</evidence>
<dbReference type="Proteomes" id="UP000050640">
    <property type="component" value="Unplaced"/>
</dbReference>
<dbReference type="Pfam" id="PF11977">
    <property type="entry name" value="RNase_Zc3h12a"/>
    <property type="match status" value="1"/>
</dbReference>
<keyword evidence="3" id="KW-1185">Reference proteome</keyword>
<feature type="domain" description="RNase NYN" evidence="2">
    <location>
        <begin position="38"/>
        <end position="172"/>
    </location>
</feature>
<evidence type="ECO:0000313" key="4">
    <source>
        <dbReference type="WBParaSite" id="EEL_0000374701-mRNA-1"/>
    </source>
</evidence>
<reference evidence="4" key="1">
    <citation type="submission" date="2017-02" db="UniProtKB">
        <authorList>
            <consortium name="WormBaseParasite"/>
        </authorList>
    </citation>
    <scope>IDENTIFICATION</scope>
</reference>
<organism evidence="3 4">
    <name type="scientific">Elaeophora elaphi</name>
    <dbReference type="NCBI Taxonomy" id="1147741"/>
    <lineage>
        <taxon>Eukaryota</taxon>
        <taxon>Metazoa</taxon>
        <taxon>Ecdysozoa</taxon>
        <taxon>Nematoda</taxon>
        <taxon>Chromadorea</taxon>
        <taxon>Rhabditida</taxon>
        <taxon>Spirurina</taxon>
        <taxon>Spiruromorpha</taxon>
        <taxon>Filarioidea</taxon>
        <taxon>Onchocercidae</taxon>
        <taxon>Elaeophora</taxon>
    </lineage>
</organism>
<dbReference type="WBParaSite" id="EEL_0000374701-mRNA-1">
    <property type="protein sequence ID" value="EEL_0000374701-mRNA-1"/>
    <property type="gene ID" value="EEL_0000374701"/>
</dbReference>
<evidence type="ECO:0000313" key="3">
    <source>
        <dbReference type="Proteomes" id="UP000050640"/>
    </source>
</evidence>
<sequence>MVQCFGRVEVDELAISSSEHSCTDNAASFRYIPQRAVKRLLIIDAMNVIHMSANENKKYPDGAQRHLDCLSILPILRYFVRRGHAVEVVVPKICIYKKCFKNAHIWQDLNDLKLLVVVPQMLHDDLVALTVARDACGSVITRDKFRDHLACFPQLHRVRSRNIILAFMNDRERPMFFTDAEGDKYYKRHFICTNYAFEQFYSLPKDYDYDLVKNEQWSEERRKEVLGHIDKICGLAEVQCLLVKEEQLPKCKPCNKPIETSSSIDVHEKIVRGSEEQDEIPENKSMKALLRWRDTAEKQELRYQLRGQCNTFKRCITFSFAKDRYLDTFASSNPSTNQKSVSGGNSKDDTSKSAPVIIEGNAASKMWIRHEIDKNLFKGDRHAEAKAHLWKTLTDEVKVDGKSFRNFLLSFHGTLEKEFVLNAYYDQLSSLSLSEEIMNSNRSEATSTELFSLTSASHSVMNEIPTRLVGKLSTEKELLWRALVDELNLDSSLLYNILLSWNESSLETERVVSAYFEHMDDWKTKFMRSEES</sequence>
<name>A0A0R3RQ29_9BILA</name>